<feature type="binding site" evidence="16">
    <location>
        <position position="279"/>
    </location>
    <ligand>
        <name>Ca(2+)</name>
        <dbReference type="ChEBI" id="CHEBI:29108"/>
        <label>2</label>
    </ligand>
</feature>
<feature type="active site" description="Proton acceptor" evidence="14">
    <location>
        <position position="109"/>
    </location>
</feature>
<dbReference type="PROSITE" id="PS00435">
    <property type="entry name" value="PEROXIDASE_1"/>
    <property type="match status" value="1"/>
</dbReference>
<dbReference type="Gramene" id="TRITD3Av1G195370.2">
    <property type="protein sequence ID" value="TRITD3Av1G195370.2"/>
    <property type="gene ID" value="TRITD3Av1G195370"/>
</dbReference>
<dbReference type="GO" id="GO:0020037">
    <property type="term" value="F:heme binding"/>
    <property type="evidence" value="ECO:0007669"/>
    <property type="project" value="InterPro"/>
</dbReference>
<evidence type="ECO:0000256" key="8">
    <source>
        <dbReference type="ARBA" id="ARBA00023002"/>
    </source>
</evidence>
<dbReference type="OMA" id="GIRVWAR"/>
<feature type="chain" id="PRO_5040366285" description="peroxidase" evidence="20">
    <location>
        <begin position="24"/>
        <end position="426"/>
    </location>
</feature>
<dbReference type="Gene3D" id="1.10.420.10">
    <property type="entry name" value="Peroxidase, domain 2"/>
    <property type="match status" value="1"/>
</dbReference>
<dbReference type="AlphaFoldDB" id="A0A9R0RR96"/>
<evidence type="ECO:0000256" key="6">
    <source>
        <dbReference type="ARBA" id="ARBA00022723"/>
    </source>
</evidence>
<keyword evidence="9 16" id="KW-0408">Iron</keyword>
<keyword evidence="7 16" id="KW-0106">Calcium</keyword>
<feature type="disulfide bond" evidence="18">
    <location>
        <begin position="246"/>
        <end position="268"/>
    </location>
</feature>
<evidence type="ECO:0000256" key="12">
    <source>
        <dbReference type="ARBA" id="ARBA00023283"/>
    </source>
</evidence>
<evidence type="ECO:0000256" key="10">
    <source>
        <dbReference type="ARBA" id="ARBA00023157"/>
    </source>
</evidence>
<dbReference type="GO" id="GO:0046872">
    <property type="term" value="F:metal ion binding"/>
    <property type="evidence" value="ECO:0007669"/>
    <property type="project" value="UniProtKB-KW"/>
</dbReference>
<gene>
    <name evidence="22" type="ORF">TRITD_3Av1G195370</name>
</gene>
<keyword evidence="5" id="KW-0349">Heme</keyword>
<dbReference type="FunFam" id="1.10.420.10:FF:000006">
    <property type="entry name" value="Peroxidase"/>
    <property type="match status" value="1"/>
</dbReference>
<feature type="binding site" evidence="16">
    <location>
        <position position="115"/>
    </location>
    <ligand>
        <name>Ca(2+)</name>
        <dbReference type="ChEBI" id="CHEBI:29108"/>
        <label>1</label>
    </ligand>
</feature>
<keyword evidence="4" id="KW-0575">Peroxidase</keyword>
<evidence type="ECO:0000256" key="2">
    <source>
        <dbReference type="ARBA" id="ARBA00006873"/>
    </source>
</evidence>
<keyword evidence="12" id="KW-0873">Pyrrolidone carboxylic acid</keyword>
<proteinExistence type="inferred from homology"/>
<keyword evidence="13" id="KW-0376">Hydrogen peroxide</keyword>
<feature type="binding site" description="axial binding residue" evidence="16">
    <location>
        <position position="239"/>
    </location>
    <ligand>
        <name>heme b</name>
        <dbReference type="ChEBI" id="CHEBI:60344"/>
    </ligand>
    <ligandPart>
        <name>Fe</name>
        <dbReference type="ChEBI" id="CHEBI:18248"/>
    </ligandPart>
</feature>
<feature type="binding site" evidence="16">
    <location>
        <position position="287"/>
    </location>
    <ligand>
        <name>Ca(2+)</name>
        <dbReference type="ChEBI" id="CHEBI:29108"/>
        <label>2</label>
    </ligand>
</feature>
<protein>
    <recommendedName>
        <fullName evidence="3">peroxidase</fullName>
        <ecNumber evidence="3">1.11.1.7</ecNumber>
    </recommendedName>
</protein>
<name>A0A9R0RR96_TRITD</name>
<dbReference type="PROSITE" id="PS50873">
    <property type="entry name" value="PEROXIDASE_4"/>
    <property type="match status" value="1"/>
</dbReference>
<evidence type="ECO:0000256" key="16">
    <source>
        <dbReference type="PIRSR" id="PIRSR600823-3"/>
    </source>
</evidence>
<evidence type="ECO:0000256" key="5">
    <source>
        <dbReference type="ARBA" id="ARBA00022617"/>
    </source>
</evidence>
<dbReference type="SUPFAM" id="SSF48113">
    <property type="entry name" value="Heme-dependent peroxidases"/>
    <property type="match status" value="1"/>
</dbReference>
<evidence type="ECO:0000259" key="21">
    <source>
        <dbReference type="PROSITE" id="PS50873"/>
    </source>
</evidence>
<dbReference type="GO" id="GO:0042744">
    <property type="term" value="P:hydrogen peroxide catabolic process"/>
    <property type="evidence" value="ECO:0007669"/>
    <property type="project" value="UniProtKB-KW"/>
</dbReference>
<evidence type="ECO:0000256" key="7">
    <source>
        <dbReference type="ARBA" id="ARBA00022837"/>
    </source>
</evidence>
<dbReference type="PROSITE" id="PS00436">
    <property type="entry name" value="PEROXIDASE_2"/>
    <property type="match status" value="1"/>
</dbReference>
<evidence type="ECO:0000313" key="23">
    <source>
        <dbReference type="Proteomes" id="UP000324705"/>
    </source>
</evidence>
<dbReference type="InterPro" id="IPR019794">
    <property type="entry name" value="Peroxidases_AS"/>
</dbReference>
<evidence type="ECO:0000256" key="1">
    <source>
        <dbReference type="ARBA" id="ARBA00000189"/>
    </source>
</evidence>
<feature type="binding site" evidence="16">
    <location>
        <position position="117"/>
    </location>
    <ligand>
        <name>Ca(2+)</name>
        <dbReference type="ChEBI" id="CHEBI:29108"/>
        <label>1</label>
    </ligand>
</feature>
<comment type="cofactor">
    <cofactor evidence="16">
        <name>heme b</name>
        <dbReference type="ChEBI" id="CHEBI:60344"/>
    </cofactor>
    <text evidence="16">Binds 1 heme b (iron(II)-protoporphyrin IX) group per subunit.</text>
</comment>
<dbReference type="InterPro" id="IPR033905">
    <property type="entry name" value="Secretory_peroxidase"/>
</dbReference>
<feature type="binding site" evidence="16">
    <location>
        <position position="282"/>
    </location>
    <ligand>
        <name>Ca(2+)</name>
        <dbReference type="ChEBI" id="CHEBI:29108"/>
        <label>2</label>
    </ligand>
</feature>
<dbReference type="PRINTS" id="PR00458">
    <property type="entry name" value="PEROXIDASE"/>
</dbReference>
<feature type="binding site" evidence="16">
    <location>
        <position position="133"/>
    </location>
    <ligand>
        <name>Ca(2+)</name>
        <dbReference type="ChEBI" id="CHEBI:29108"/>
        <label>1</label>
    </ligand>
</feature>
<evidence type="ECO:0000256" key="14">
    <source>
        <dbReference type="PIRSR" id="PIRSR600823-1"/>
    </source>
</evidence>
<feature type="binding site" evidence="16">
    <location>
        <position position="240"/>
    </location>
    <ligand>
        <name>Ca(2+)</name>
        <dbReference type="ChEBI" id="CHEBI:29108"/>
        <label>2</label>
    </ligand>
</feature>
<feature type="region of interest" description="Disordered" evidence="19">
    <location>
        <begin position="371"/>
        <end position="393"/>
    </location>
</feature>
<accession>A0A9R0RR96</accession>
<keyword evidence="20" id="KW-0732">Signal</keyword>
<dbReference type="EC" id="1.11.1.7" evidence="3"/>
<evidence type="ECO:0000256" key="3">
    <source>
        <dbReference type="ARBA" id="ARBA00012313"/>
    </source>
</evidence>
<feature type="binding site" evidence="16">
    <location>
        <position position="119"/>
    </location>
    <ligand>
        <name>Ca(2+)</name>
        <dbReference type="ChEBI" id="CHEBI:29108"/>
        <label>1</label>
    </ligand>
</feature>
<comment type="similarity">
    <text evidence="2">Belongs to the peroxidase family. Ascorbate peroxidase subfamily.</text>
</comment>
<feature type="domain" description="Plant heme peroxidase family profile" evidence="21">
    <location>
        <begin position="63"/>
        <end position="354"/>
    </location>
</feature>
<sequence length="426" mass="46608">MAAKLAALVVLVAFLAGPAACEGASICFNGWLRLPTFNPWLCSRGSRMRSRSWQRGASPSGLGLGHGYYDNRWSKSYCPRAEVIVRGAVKDAVAAYPGIGAGLIRLFFHDCFVRGCDASVLLTTTNSNNSDTEREGLPNKNSLRGFQVIDAAKAAIEAACPGRVSCADIVVFAARDASYFLSNRRINTRMPGGRYDGRESFANETDQLPGPFSTVTELQTSFTAKGLTSDEMVTLSGAHTIGRARCMFFSSRFSEMDPAFAAKLKAQCNGNDDTNVKQDDVTPYVLDKQYYRNVIDRRVLFTSDAVLNSIKTITQVTENANIAGTWERKFERAMENMGKIGIKTRADQGAEIRKVSIDSIFMRAAMRRTSSHAPGLCTNGTRSRGGGNYGRREIRLRTGDGKDGIRVWARRDVVTELAVALTPDGR</sequence>
<feature type="signal peptide" evidence="20">
    <location>
        <begin position="1"/>
        <end position="23"/>
    </location>
</feature>
<keyword evidence="8" id="KW-0560">Oxidoreductase</keyword>
<dbReference type="EMBL" id="LT934115">
    <property type="protein sequence ID" value="VAH64405.1"/>
    <property type="molecule type" value="Genomic_DNA"/>
</dbReference>
<dbReference type="InterPro" id="IPR010255">
    <property type="entry name" value="Haem_peroxidase_sf"/>
</dbReference>
<dbReference type="GO" id="GO:0140825">
    <property type="term" value="F:lactoperoxidase activity"/>
    <property type="evidence" value="ECO:0007669"/>
    <property type="project" value="UniProtKB-EC"/>
</dbReference>
<dbReference type="InterPro" id="IPR000823">
    <property type="entry name" value="Peroxidase_pln"/>
</dbReference>
<evidence type="ECO:0000256" key="4">
    <source>
        <dbReference type="ARBA" id="ARBA00022559"/>
    </source>
</evidence>
<dbReference type="CDD" id="cd00693">
    <property type="entry name" value="secretory_peroxidase"/>
    <property type="match status" value="1"/>
</dbReference>
<dbReference type="Gene3D" id="1.10.520.10">
    <property type="match status" value="1"/>
</dbReference>
<keyword evidence="23" id="KW-1185">Reference proteome</keyword>
<feature type="site" description="Transition state stabilizer" evidence="17">
    <location>
        <position position="105"/>
    </location>
</feature>
<dbReference type="InterPro" id="IPR019793">
    <property type="entry name" value="Peroxidases_heam-ligand_BS"/>
</dbReference>
<feature type="binding site" evidence="16">
    <location>
        <position position="113"/>
    </location>
    <ligand>
        <name>Ca(2+)</name>
        <dbReference type="ChEBI" id="CHEBI:29108"/>
        <label>1</label>
    </ligand>
</feature>
<dbReference type="GO" id="GO:0006979">
    <property type="term" value="P:response to oxidative stress"/>
    <property type="evidence" value="ECO:0007669"/>
    <property type="project" value="InterPro"/>
</dbReference>
<dbReference type="Proteomes" id="UP000324705">
    <property type="component" value="Chromosome 3A"/>
</dbReference>
<evidence type="ECO:0000313" key="22">
    <source>
        <dbReference type="EMBL" id="VAH64405.1"/>
    </source>
</evidence>
<evidence type="ECO:0000256" key="13">
    <source>
        <dbReference type="ARBA" id="ARBA00023324"/>
    </source>
</evidence>
<evidence type="ECO:0000256" key="19">
    <source>
        <dbReference type="SAM" id="MobiDB-lite"/>
    </source>
</evidence>
<dbReference type="Pfam" id="PF00141">
    <property type="entry name" value="peroxidase"/>
    <property type="match status" value="1"/>
</dbReference>
<keyword evidence="6 16" id="KW-0479">Metal-binding</keyword>
<feature type="binding site" evidence="16">
    <location>
        <position position="110"/>
    </location>
    <ligand>
        <name>Ca(2+)</name>
        <dbReference type="ChEBI" id="CHEBI:29108"/>
        <label>1</label>
    </ligand>
</feature>
<reference evidence="22 23" key="1">
    <citation type="submission" date="2017-09" db="EMBL/GenBank/DDBJ databases">
        <authorList>
            <consortium name="International Durum Wheat Genome Sequencing Consortium (IDWGSC)"/>
            <person name="Milanesi L."/>
        </authorList>
    </citation>
    <scope>NUCLEOTIDE SEQUENCE [LARGE SCALE GENOMIC DNA]</scope>
    <source>
        <strain evidence="23">cv. Svevo</strain>
    </source>
</reference>
<evidence type="ECO:0000256" key="17">
    <source>
        <dbReference type="PIRSR" id="PIRSR600823-4"/>
    </source>
</evidence>
<comment type="cofactor">
    <cofactor evidence="16">
        <name>Ca(2+)</name>
        <dbReference type="ChEBI" id="CHEBI:29108"/>
    </cofactor>
    <text evidence="16">Binds 2 calcium ions per subunit.</text>
</comment>
<evidence type="ECO:0000256" key="9">
    <source>
        <dbReference type="ARBA" id="ARBA00023004"/>
    </source>
</evidence>
<evidence type="ECO:0000256" key="20">
    <source>
        <dbReference type="SAM" id="SignalP"/>
    </source>
</evidence>
<dbReference type="PRINTS" id="PR00461">
    <property type="entry name" value="PLPEROXIDASE"/>
</dbReference>
<comment type="catalytic activity">
    <reaction evidence="1">
        <text>2 a phenolic donor + H2O2 = 2 a phenolic radical donor + 2 H2O</text>
        <dbReference type="Rhea" id="RHEA:56136"/>
        <dbReference type="ChEBI" id="CHEBI:15377"/>
        <dbReference type="ChEBI" id="CHEBI:16240"/>
        <dbReference type="ChEBI" id="CHEBI:139520"/>
        <dbReference type="ChEBI" id="CHEBI:139521"/>
        <dbReference type="EC" id="1.11.1.7"/>
    </reaction>
</comment>
<keyword evidence="10 18" id="KW-1015">Disulfide bond</keyword>
<dbReference type="PANTHER" id="PTHR31235">
    <property type="entry name" value="PEROXIDASE 25-RELATED"/>
    <property type="match status" value="1"/>
</dbReference>
<feature type="disulfide bond" evidence="18">
    <location>
        <begin position="111"/>
        <end position="116"/>
    </location>
</feature>
<keyword evidence="11" id="KW-0325">Glycoprotein</keyword>
<feature type="disulfide bond" evidence="18">
    <location>
        <begin position="78"/>
        <end position="160"/>
    </location>
</feature>
<organism evidence="22 23">
    <name type="scientific">Triticum turgidum subsp. durum</name>
    <name type="common">Durum wheat</name>
    <name type="synonym">Triticum durum</name>
    <dbReference type="NCBI Taxonomy" id="4567"/>
    <lineage>
        <taxon>Eukaryota</taxon>
        <taxon>Viridiplantae</taxon>
        <taxon>Streptophyta</taxon>
        <taxon>Embryophyta</taxon>
        <taxon>Tracheophyta</taxon>
        <taxon>Spermatophyta</taxon>
        <taxon>Magnoliopsida</taxon>
        <taxon>Liliopsida</taxon>
        <taxon>Poales</taxon>
        <taxon>Poaceae</taxon>
        <taxon>BOP clade</taxon>
        <taxon>Pooideae</taxon>
        <taxon>Triticodae</taxon>
        <taxon>Triticeae</taxon>
        <taxon>Triticinae</taxon>
        <taxon>Triticum</taxon>
    </lineage>
</organism>
<feature type="binding site" evidence="15">
    <location>
        <position position="209"/>
    </location>
    <ligand>
        <name>substrate</name>
    </ligand>
</feature>
<evidence type="ECO:0000256" key="18">
    <source>
        <dbReference type="PIRSR" id="PIRSR600823-5"/>
    </source>
</evidence>
<evidence type="ECO:0000256" key="15">
    <source>
        <dbReference type="PIRSR" id="PIRSR600823-2"/>
    </source>
</evidence>
<evidence type="ECO:0000256" key="11">
    <source>
        <dbReference type="ARBA" id="ARBA00023180"/>
    </source>
</evidence>
<dbReference type="InterPro" id="IPR002016">
    <property type="entry name" value="Haem_peroxidase"/>
</dbReference>